<evidence type="ECO:0000313" key="2">
    <source>
        <dbReference type="EMBL" id="QDS33310.1"/>
    </source>
</evidence>
<evidence type="ECO:0000313" key="3">
    <source>
        <dbReference type="Proteomes" id="UP000317713"/>
    </source>
</evidence>
<keyword evidence="1" id="KW-0732">Signal</keyword>
<reference evidence="2 3" key="1">
    <citation type="submission" date="2019-07" db="EMBL/GenBank/DDBJ databases">
        <title>Characterization of Brevibacillus brevis HK544, as a potential biocontrol agent.</title>
        <authorList>
            <person name="Kim H."/>
        </authorList>
    </citation>
    <scope>NUCLEOTIDE SEQUENCE [LARGE SCALE GENOMIC DNA]</scope>
    <source>
        <strain evidence="2 3">HK544</strain>
    </source>
</reference>
<protein>
    <submittedName>
        <fullName evidence="2">Uncharacterized protein</fullName>
    </submittedName>
</protein>
<feature type="chain" id="PRO_5038772924" evidence="1">
    <location>
        <begin position="30"/>
        <end position="681"/>
    </location>
</feature>
<accession>A0A517I375</accession>
<evidence type="ECO:0000256" key="1">
    <source>
        <dbReference type="SAM" id="SignalP"/>
    </source>
</evidence>
<gene>
    <name evidence="2" type="ORF">FPS98_04585</name>
</gene>
<organism evidence="2 3">
    <name type="scientific">Brevibacillus brevis</name>
    <name type="common">Bacillus brevis</name>
    <dbReference type="NCBI Taxonomy" id="1393"/>
    <lineage>
        <taxon>Bacteria</taxon>
        <taxon>Bacillati</taxon>
        <taxon>Bacillota</taxon>
        <taxon>Bacilli</taxon>
        <taxon>Bacillales</taxon>
        <taxon>Paenibacillaceae</taxon>
        <taxon>Brevibacillus</taxon>
    </lineage>
</organism>
<feature type="signal peptide" evidence="1">
    <location>
        <begin position="1"/>
        <end position="29"/>
    </location>
</feature>
<name>A0A517I375_BREBE</name>
<dbReference type="EMBL" id="CP042161">
    <property type="protein sequence ID" value="QDS33310.1"/>
    <property type="molecule type" value="Genomic_DNA"/>
</dbReference>
<dbReference type="Proteomes" id="UP000317713">
    <property type="component" value="Chromosome"/>
</dbReference>
<dbReference type="AlphaFoldDB" id="A0A517I375"/>
<dbReference type="RefSeq" id="WP_144613958.1">
    <property type="nucleotide sequence ID" value="NZ_CP042161.1"/>
</dbReference>
<proteinExistence type="predicted"/>
<sequence>MKKWVVKTLLVCLATGTLLSGVSVPSAMGAGATASMKKNSQVSKPIRQQPVHDMVIFNDYQVAGLDSNGWNWVKNDEFILPPETPLDIDVIQTTYGTGTNLNRKQVLLDGVELSEYQAENTSSQTSFKWQVPRFTIPAQKLSAGSHTLTFIVTDAKGKSSTVHVRFLVEAKNYPSIFNGEKAEGEPVPSGGQTAIFGMMGSHDFTSSLPGTWKLTNKSTSTEMRSVPATTIFSTGTLLTGQYELLFVPDDTTMSPWMTTIQVGVAELYMGTDTSGQKLTQDQKITAPAAPGKVPLYSPIPGRWSVNGTGQTLTDAQHFEVDIPERLAGITIAVTFEPVSVQKDTASLWGDTSATTVQIQVPGASNACGPAGGNVTMDVLMKQNEQSTPTVEKMNLYSSDNTVKLYQNPVHMIWLATAAEHIEYGSEADDDEGPGVWAIDNVIVDESKLNWDHTALLLSGYKPGRYKVNYYSKRDPAQVWCGYVQVIEDLPPIKTYPACEPGDTGISPPSSPLLLRSESGKEYRDGQKITVNVGEDLDEWEDLRLIATHAELVGSKKIRDKSEKKAYYMPKFEWKHGEIGIGASRKHSNGTISSENRIEIFSGEEQIASIKPSKGDDDDGEGLESLNLKRYIDTNKPGEYKIKVTNTLTNKTCTVINSKRKYNKKTDVNQRNETLTITIEVK</sequence>